<evidence type="ECO:0000313" key="14">
    <source>
        <dbReference type="EMBL" id="OXM15426.1"/>
    </source>
</evidence>
<feature type="region of interest" description="Disordered" evidence="10">
    <location>
        <begin position="24"/>
        <end position="47"/>
    </location>
</feature>
<evidence type="ECO:0000256" key="2">
    <source>
        <dbReference type="ARBA" id="ARBA00022475"/>
    </source>
</evidence>
<comment type="similarity">
    <text evidence="8">Belongs to the methyl-accepting chemotaxis (MCP) protein family.</text>
</comment>
<gene>
    <name evidence="14" type="ORF">CGZ75_01400</name>
</gene>
<evidence type="ECO:0000256" key="5">
    <source>
        <dbReference type="ARBA" id="ARBA00022989"/>
    </source>
</evidence>
<reference evidence="14 15" key="1">
    <citation type="submission" date="2017-07" db="EMBL/GenBank/DDBJ databases">
        <title>Paenibacillus herberti R33 genome sequencing and assembly.</title>
        <authorList>
            <person name="Su W."/>
        </authorList>
    </citation>
    <scope>NUCLEOTIDE SEQUENCE [LARGE SCALE GENOMIC DNA]</scope>
    <source>
        <strain evidence="14 15">R33</strain>
    </source>
</reference>
<dbReference type="GO" id="GO:0006935">
    <property type="term" value="P:chemotaxis"/>
    <property type="evidence" value="ECO:0007669"/>
    <property type="project" value="UniProtKB-KW"/>
</dbReference>
<keyword evidence="3" id="KW-0145">Chemotaxis</keyword>
<sequence length="725" mass="78038">MRCDVMLNKLYSSLKDSWKRLSRANGQKGRDDSGSSKAMPDGGSDGRRKPVTLGMKLFLTVFASILICVLAMGQLSYLISKSIIEEQATKSSSQTIKQLSEKLELIFGRFDDISMQFVSDTTLQNMISSTLYASDEAEALKAQRELNNKLQNMVLGMDGVENLNLIPLRESLGDTVIGTGKLDKAKLEQKEWYKAALEAQSQTVWIPTQPLGFQDGGKPTIGLARPLKEPGGNEAVYLLLVEIQDSALQNQIKGAELGEGSSISILDSNDRILLDSTGRGMIGKESRVKLTGTMNEKLDGALLTENAGGDVLVIYKSFPANGWILSSVQPVSVLVHAADAIYRLTFIVSAIAGVLAVLIGLFVMRLVGRPLNRLRSLMQRGKDGDLTVRAEARSGDVIGKTEHSFNEMMEQITGLVTEARTGAEQVLGTAAELGGVSRRTAEAAREIATASEEIAGGASSLATEAERGSDLTMDMSRSMEQLKQSNSQMSGTAQQVETSSKLGSEYMVQLVQKTAQTEAMTSNMAKQIESLQESTRSIRKILDVLGGVAKQTNILSLNASIEAARAGVAGKGFMVVAAEIRQLAEQSKQSIGMVEEITGRIQQQMDETVASLAAARPIFQEQIESVKDTSQIFLEVQGRMAEFGHSLQSVGSAVQLLDEVHSQLSGAMTSVSAVAEQSSATSEEVASLTQEQQGVSQGLVELSSNLEGVSRSLQLALARFQTEQY</sequence>
<dbReference type="EMBL" id="NMUQ01000001">
    <property type="protein sequence ID" value="OXM15426.1"/>
    <property type="molecule type" value="Genomic_DNA"/>
</dbReference>
<keyword evidence="6 11" id="KW-0472">Membrane</keyword>
<comment type="subcellular location">
    <subcellularLocation>
        <location evidence="1">Cell membrane</location>
        <topology evidence="1">Multi-pass membrane protein</topology>
    </subcellularLocation>
</comment>
<dbReference type="InterPro" id="IPR004089">
    <property type="entry name" value="MCPsignal_dom"/>
</dbReference>
<evidence type="ECO:0000256" key="1">
    <source>
        <dbReference type="ARBA" id="ARBA00004651"/>
    </source>
</evidence>
<dbReference type="SMART" id="SM00283">
    <property type="entry name" value="MA"/>
    <property type="match status" value="1"/>
</dbReference>
<comment type="caution">
    <text evidence="14">The sequence shown here is derived from an EMBL/GenBank/DDBJ whole genome shotgun (WGS) entry which is preliminary data.</text>
</comment>
<dbReference type="SMART" id="SM00304">
    <property type="entry name" value="HAMP"/>
    <property type="match status" value="1"/>
</dbReference>
<dbReference type="SUPFAM" id="SSF58104">
    <property type="entry name" value="Methyl-accepting chemotaxis protein (MCP) signaling domain"/>
    <property type="match status" value="1"/>
</dbReference>
<dbReference type="Gene3D" id="1.10.287.950">
    <property type="entry name" value="Methyl-accepting chemotaxis protein"/>
    <property type="match status" value="1"/>
</dbReference>
<feature type="transmembrane region" description="Helical" evidence="11">
    <location>
        <begin position="57"/>
        <end position="79"/>
    </location>
</feature>
<proteinExistence type="inferred from homology"/>
<dbReference type="CDD" id="cd06225">
    <property type="entry name" value="HAMP"/>
    <property type="match status" value="1"/>
</dbReference>
<keyword evidence="4 11" id="KW-0812">Transmembrane</keyword>
<evidence type="ECO:0000259" key="12">
    <source>
        <dbReference type="PROSITE" id="PS50111"/>
    </source>
</evidence>
<dbReference type="Pfam" id="PF02743">
    <property type="entry name" value="dCache_1"/>
    <property type="match status" value="1"/>
</dbReference>
<evidence type="ECO:0000256" key="7">
    <source>
        <dbReference type="ARBA" id="ARBA00023224"/>
    </source>
</evidence>
<evidence type="ECO:0000256" key="6">
    <source>
        <dbReference type="ARBA" id="ARBA00023136"/>
    </source>
</evidence>
<keyword evidence="15" id="KW-1185">Reference proteome</keyword>
<evidence type="ECO:0000259" key="13">
    <source>
        <dbReference type="PROSITE" id="PS50885"/>
    </source>
</evidence>
<dbReference type="GO" id="GO:0005886">
    <property type="term" value="C:plasma membrane"/>
    <property type="evidence" value="ECO:0007669"/>
    <property type="project" value="UniProtKB-SubCell"/>
</dbReference>
<dbReference type="PANTHER" id="PTHR32089:SF114">
    <property type="entry name" value="METHYL-ACCEPTING CHEMOTAXIS PROTEIN MCPB"/>
    <property type="match status" value="1"/>
</dbReference>
<dbReference type="Pfam" id="PF00015">
    <property type="entry name" value="MCPsignal"/>
    <property type="match status" value="1"/>
</dbReference>
<dbReference type="Proteomes" id="UP000215145">
    <property type="component" value="Unassembled WGS sequence"/>
</dbReference>
<dbReference type="AlphaFoldDB" id="A0A229NZG5"/>
<keyword evidence="2" id="KW-1003">Cell membrane</keyword>
<name>A0A229NZG5_9BACL</name>
<dbReference type="PANTHER" id="PTHR32089">
    <property type="entry name" value="METHYL-ACCEPTING CHEMOTAXIS PROTEIN MCPB"/>
    <property type="match status" value="1"/>
</dbReference>
<dbReference type="PROSITE" id="PS50111">
    <property type="entry name" value="CHEMOTAXIS_TRANSDUC_2"/>
    <property type="match status" value="1"/>
</dbReference>
<evidence type="ECO:0000256" key="4">
    <source>
        <dbReference type="ARBA" id="ARBA00022692"/>
    </source>
</evidence>
<evidence type="ECO:0000256" key="9">
    <source>
        <dbReference type="PROSITE-ProRule" id="PRU00284"/>
    </source>
</evidence>
<evidence type="ECO:0000313" key="15">
    <source>
        <dbReference type="Proteomes" id="UP000215145"/>
    </source>
</evidence>
<protein>
    <submittedName>
        <fullName evidence="14">Methyl-accepting chemotaxis protein</fullName>
    </submittedName>
</protein>
<dbReference type="CDD" id="cd18773">
    <property type="entry name" value="PDC1_HK_sensor"/>
    <property type="match status" value="1"/>
</dbReference>
<dbReference type="GO" id="GO:0007165">
    <property type="term" value="P:signal transduction"/>
    <property type="evidence" value="ECO:0007669"/>
    <property type="project" value="UniProtKB-KW"/>
</dbReference>
<evidence type="ECO:0000256" key="11">
    <source>
        <dbReference type="SAM" id="Phobius"/>
    </source>
</evidence>
<accession>A0A229NZG5</accession>
<dbReference type="Pfam" id="PF00672">
    <property type="entry name" value="HAMP"/>
    <property type="match status" value="1"/>
</dbReference>
<evidence type="ECO:0000256" key="3">
    <source>
        <dbReference type="ARBA" id="ARBA00022500"/>
    </source>
</evidence>
<evidence type="ECO:0000256" key="10">
    <source>
        <dbReference type="SAM" id="MobiDB-lite"/>
    </source>
</evidence>
<dbReference type="InterPro" id="IPR003660">
    <property type="entry name" value="HAMP_dom"/>
</dbReference>
<feature type="transmembrane region" description="Helical" evidence="11">
    <location>
        <begin position="340"/>
        <end position="368"/>
    </location>
</feature>
<feature type="domain" description="HAMP" evidence="13">
    <location>
        <begin position="365"/>
        <end position="417"/>
    </location>
</feature>
<dbReference type="OrthoDB" id="9760371at2"/>
<feature type="domain" description="Methyl-accepting transducer" evidence="12">
    <location>
        <begin position="436"/>
        <end position="686"/>
    </location>
</feature>
<organism evidence="14 15">
    <name type="scientific">Paenibacillus herberti</name>
    <dbReference type="NCBI Taxonomy" id="1619309"/>
    <lineage>
        <taxon>Bacteria</taxon>
        <taxon>Bacillati</taxon>
        <taxon>Bacillota</taxon>
        <taxon>Bacilli</taxon>
        <taxon>Bacillales</taxon>
        <taxon>Paenibacillaceae</taxon>
        <taxon>Paenibacillus</taxon>
    </lineage>
</organism>
<keyword evidence="7 9" id="KW-0807">Transducer</keyword>
<dbReference type="PROSITE" id="PS50885">
    <property type="entry name" value="HAMP"/>
    <property type="match status" value="1"/>
</dbReference>
<keyword evidence="5 11" id="KW-1133">Transmembrane helix</keyword>
<dbReference type="InterPro" id="IPR033479">
    <property type="entry name" value="dCache_1"/>
</dbReference>
<dbReference type="Gene3D" id="6.10.340.10">
    <property type="match status" value="1"/>
</dbReference>
<evidence type="ECO:0000256" key="8">
    <source>
        <dbReference type="ARBA" id="ARBA00029447"/>
    </source>
</evidence>
<dbReference type="Gene3D" id="3.30.450.20">
    <property type="entry name" value="PAS domain"/>
    <property type="match status" value="2"/>
</dbReference>